<dbReference type="Proteomes" id="UP000075714">
    <property type="component" value="Unassembled WGS sequence"/>
</dbReference>
<dbReference type="Pfam" id="PF01496">
    <property type="entry name" value="V_ATPase_I"/>
    <property type="match status" value="1"/>
</dbReference>
<dbReference type="InterPro" id="IPR002490">
    <property type="entry name" value="V-ATPase_116kDa_su"/>
</dbReference>
<dbReference type="GO" id="GO:0051117">
    <property type="term" value="F:ATPase binding"/>
    <property type="evidence" value="ECO:0007669"/>
    <property type="project" value="TreeGrafter"/>
</dbReference>
<evidence type="ECO:0000313" key="13">
    <source>
        <dbReference type="Proteomes" id="UP000075714"/>
    </source>
</evidence>
<gene>
    <name evidence="12" type="ORF">GPECTOR_35g944</name>
</gene>
<protein>
    <recommendedName>
        <fullName evidence="9">V-type proton ATPase subunit a</fullName>
    </recommendedName>
</protein>
<comment type="function">
    <text evidence="9">Essential component of the vacuolar proton pump (V-ATPase), a multimeric enzyme that catalyzes the translocation of protons across the membranes. Required for assembly and activity of the V-ATPase.</text>
</comment>
<evidence type="ECO:0000256" key="5">
    <source>
        <dbReference type="ARBA" id="ARBA00022781"/>
    </source>
</evidence>
<comment type="similarity">
    <text evidence="2 9">Belongs to the V-ATPase 116 kDa subunit family.</text>
</comment>
<feature type="transmembrane region" description="Helical" evidence="9">
    <location>
        <begin position="804"/>
        <end position="826"/>
    </location>
</feature>
<dbReference type="PANTHER" id="PTHR11629">
    <property type="entry name" value="VACUOLAR PROTON ATPASES"/>
    <property type="match status" value="1"/>
</dbReference>
<keyword evidence="10" id="KW-0175">Coiled coil</keyword>
<comment type="caution">
    <text evidence="12">The sequence shown here is derived from an EMBL/GenBank/DDBJ whole genome shotgun (WGS) entry which is preliminary data.</text>
</comment>
<feature type="transmembrane region" description="Helical" evidence="9">
    <location>
        <begin position="657"/>
        <end position="676"/>
    </location>
</feature>
<dbReference type="AlphaFoldDB" id="A0A150GCD4"/>
<feature type="transmembrane region" description="Helical" evidence="9">
    <location>
        <begin position="597"/>
        <end position="620"/>
    </location>
</feature>
<organism evidence="12 13">
    <name type="scientific">Gonium pectorale</name>
    <name type="common">Green alga</name>
    <dbReference type="NCBI Taxonomy" id="33097"/>
    <lineage>
        <taxon>Eukaryota</taxon>
        <taxon>Viridiplantae</taxon>
        <taxon>Chlorophyta</taxon>
        <taxon>core chlorophytes</taxon>
        <taxon>Chlorophyceae</taxon>
        <taxon>CS clade</taxon>
        <taxon>Chlamydomonadales</taxon>
        <taxon>Volvocaceae</taxon>
        <taxon>Gonium</taxon>
    </lineage>
</organism>
<keyword evidence="4 9" id="KW-0812">Transmembrane</keyword>
<dbReference type="GO" id="GO:0000220">
    <property type="term" value="C:vacuolar proton-transporting V-type ATPase, V0 domain"/>
    <property type="evidence" value="ECO:0007669"/>
    <property type="project" value="InterPro"/>
</dbReference>
<keyword evidence="5 9" id="KW-0375">Hydrogen ion transport</keyword>
<keyword evidence="7 9" id="KW-0406">Ion transport</keyword>
<sequence>MALSRLLDFGFSNIELWRSEEMELVRLLIPSESAHDTVAALGEVGLLQFKDLNTDKSAFQRTYANQVKRCDEMARRLRFFQEQVEKAGLTPTIRPDGQTGKHELDDLENKLEELEKELISMNESSERLDRTYNELVELQVVLEHAGKFFDKAKANVRAEAFDREYSGVQENPDAPLLEMPGQDKVSRIGFVAGTIPADKVNGFERLLFRATRGNMYLRQGSVGEVKDPITNETVTKHVFVIFFAGDRSKIKIMKICEAFGANRYPFPDDPARQRQMDSEVTARIRELQTTIDVGERHRKALLQTIATNLDEWAVLVRREKAVYHTLNKMNVDVTSKVLVAEAWVPSVAKADVQRALRDSAENSSTQLNVIMQPVLTHDQPPTYFQTNKFTGAFQNIVDSYGIARYREVNPTVLTLMTFPFLFSVMFGDFGHAILMLAFAGFLVYKEKQLAKQDLGDMLQMLFGGRYVILLMGVFSLYMGLIYNEFFSMPTIIFGRTKFKCYHSDGSEIVNDFGEPITNTIDPRDCLTMHEGILKMPPDSAPVVFGVDPIWHGRKTELPYFNSVKMKMSILLGVVHMDFGILNSLFNNMYFRDTLSTVCEFIPQMIFLNFIFGYLCLLIVIKWCTGKLTDLYHVMIYMFLSPGSGPERKEDELIGGQGGLQVFLLLIAFVTVPWMLLPKPLILKKRHEALQAAKGHSVEMTQSYGALADDEESRHRPHGGGHSSNAANGGGDHGGGHGGHGGHGHGEFEFGEVMVHQMIHTIEFVLGAVSNTASYLRLWALSLAHSQLAGVFYDRVLMMSISMNSVPAMIIGFFVFACATLGVLMVMESLSAFLHALRLHWVEYQNKFYKGDGYKFAPFSFANLKQLDEKEGGD</sequence>
<feature type="transmembrane region" description="Helical" evidence="9">
    <location>
        <begin position="465"/>
        <end position="482"/>
    </location>
</feature>
<feature type="transmembrane region" description="Helical" evidence="9">
    <location>
        <begin position="567"/>
        <end position="585"/>
    </location>
</feature>
<evidence type="ECO:0000256" key="10">
    <source>
        <dbReference type="SAM" id="Coils"/>
    </source>
</evidence>
<feature type="coiled-coil region" evidence="10">
    <location>
        <begin position="97"/>
        <end position="131"/>
    </location>
</feature>
<name>A0A150GCD4_GONPE</name>
<evidence type="ECO:0000256" key="6">
    <source>
        <dbReference type="ARBA" id="ARBA00022989"/>
    </source>
</evidence>
<feature type="transmembrane region" description="Helical" evidence="9">
    <location>
        <begin position="420"/>
        <end position="444"/>
    </location>
</feature>
<evidence type="ECO:0000256" key="9">
    <source>
        <dbReference type="RuleBase" id="RU361189"/>
    </source>
</evidence>
<keyword evidence="6 9" id="KW-1133">Transmembrane helix</keyword>
<evidence type="ECO:0000256" key="1">
    <source>
        <dbReference type="ARBA" id="ARBA00004141"/>
    </source>
</evidence>
<evidence type="ECO:0000256" key="7">
    <source>
        <dbReference type="ARBA" id="ARBA00023065"/>
    </source>
</evidence>
<accession>A0A150GCD4</accession>
<feature type="compositionally biased region" description="Gly residues" evidence="11">
    <location>
        <begin position="727"/>
        <end position="740"/>
    </location>
</feature>
<dbReference type="GO" id="GO:0046961">
    <property type="term" value="F:proton-transporting ATPase activity, rotational mechanism"/>
    <property type="evidence" value="ECO:0007669"/>
    <property type="project" value="InterPro"/>
</dbReference>
<dbReference type="EMBL" id="LSYV01000036">
    <property type="protein sequence ID" value="KXZ47506.1"/>
    <property type="molecule type" value="Genomic_DNA"/>
</dbReference>
<evidence type="ECO:0000256" key="8">
    <source>
        <dbReference type="ARBA" id="ARBA00023136"/>
    </source>
</evidence>
<feature type="region of interest" description="Disordered" evidence="11">
    <location>
        <begin position="708"/>
        <end position="741"/>
    </location>
</feature>
<evidence type="ECO:0000313" key="12">
    <source>
        <dbReference type="EMBL" id="KXZ47506.1"/>
    </source>
</evidence>
<dbReference type="OrthoDB" id="10264220at2759"/>
<evidence type="ECO:0000256" key="2">
    <source>
        <dbReference type="ARBA" id="ARBA00009904"/>
    </source>
</evidence>
<reference evidence="13" key="1">
    <citation type="journal article" date="2016" name="Nat. Commun.">
        <title>The Gonium pectorale genome demonstrates co-option of cell cycle regulation during the evolution of multicellularity.</title>
        <authorList>
            <person name="Hanschen E.R."/>
            <person name="Marriage T.N."/>
            <person name="Ferris P.J."/>
            <person name="Hamaji T."/>
            <person name="Toyoda A."/>
            <person name="Fujiyama A."/>
            <person name="Neme R."/>
            <person name="Noguchi H."/>
            <person name="Minakuchi Y."/>
            <person name="Suzuki M."/>
            <person name="Kawai-Toyooka H."/>
            <person name="Smith D.R."/>
            <person name="Sparks H."/>
            <person name="Anderson J."/>
            <person name="Bakaric R."/>
            <person name="Luria V."/>
            <person name="Karger A."/>
            <person name="Kirschner M.W."/>
            <person name="Durand P.M."/>
            <person name="Michod R.E."/>
            <person name="Nozaki H."/>
            <person name="Olson B.J."/>
        </authorList>
    </citation>
    <scope>NUCLEOTIDE SEQUENCE [LARGE SCALE GENOMIC DNA]</scope>
    <source>
        <strain evidence="13">NIES-2863</strain>
    </source>
</reference>
<dbReference type="PANTHER" id="PTHR11629:SF63">
    <property type="entry name" value="V-TYPE PROTON ATPASE SUBUNIT A"/>
    <property type="match status" value="1"/>
</dbReference>
<evidence type="ECO:0000256" key="3">
    <source>
        <dbReference type="ARBA" id="ARBA00022448"/>
    </source>
</evidence>
<dbReference type="STRING" id="33097.A0A150GCD4"/>
<proteinExistence type="inferred from homology"/>
<dbReference type="InterPro" id="IPR026028">
    <property type="entry name" value="V-type_ATPase_116kDa_su_euka"/>
</dbReference>
<keyword evidence="13" id="KW-1185">Reference proteome</keyword>
<evidence type="ECO:0000256" key="4">
    <source>
        <dbReference type="ARBA" id="ARBA00022692"/>
    </source>
</evidence>
<dbReference type="GO" id="GO:0007035">
    <property type="term" value="P:vacuolar acidification"/>
    <property type="evidence" value="ECO:0007669"/>
    <property type="project" value="TreeGrafter"/>
</dbReference>
<keyword evidence="8 9" id="KW-0472">Membrane</keyword>
<dbReference type="PIRSF" id="PIRSF001293">
    <property type="entry name" value="ATP6V0A1"/>
    <property type="match status" value="1"/>
</dbReference>
<evidence type="ECO:0000256" key="11">
    <source>
        <dbReference type="SAM" id="MobiDB-lite"/>
    </source>
</evidence>
<comment type="subcellular location">
    <subcellularLocation>
        <location evidence="1">Membrane</location>
        <topology evidence="1">Multi-pass membrane protein</topology>
    </subcellularLocation>
</comment>
<keyword evidence="3 9" id="KW-0813">Transport</keyword>